<evidence type="ECO:0000313" key="3">
    <source>
        <dbReference type="EMBL" id="CCY75758.1"/>
    </source>
</evidence>
<dbReference type="PANTHER" id="PTHR37293:SF5">
    <property type="entry name" value="DNA REPLICATION PROTEIN"/>
    <property type="match status" value="1"/>
</dbReference>
<gene>
    <name evidence="3" type="ORF">BN569_01700</name>
</gene>
<name>R5L9E8_9FIRM</name>
<organism evidence="3 4">
    <name type="scientific">Eshraghiella crossota CAG:259</name>
    <dbReference type="NCBI Taxonomy" id="1263062"/>
    <lineage>
        <taxon>Bacteria</taxon>
        <taxon>Bacillati</taxon>
        <taxon>Bacillota</taxon>
        <taxon>Clostridia</taxon>
        <taxon>Lachnospirales</taxon>
        <taxon>Lachnospiraceae</taxon>
        <taxon>Eshraghiella</taxon>
    </lineage>
</organism>
<evidence type="ECO:0000256" key="1">
    <source>
        <dbReference type="ARBA" id="ARBA00093462"/>
    </source>
</evidence>
<proteinExistence type="inferred from homology"/>
<sequence>MKYIALTSSVKNQYSMVSNVFIDTFMRDANGEFIKVYLYLLRCEDGNMPVTVSDIADKLNMTENDILRALKYWNSLKVLKVEYDGSTPVSICLCDLNQPVLAPVEEIAVSKEPAENKSTAVKRSYSPVEIRRLCEQEDIKELLYIIQKYMGAPLTPTETSTVIYIYSDLAFSAELIEYLIEYCLSGNHRSFNYICKVAMNWYDNGITTVAEAKETSGIRSSKAAAVFRSFGITDRNVTPIESEFITRWFDEYNFSTELVSEACKKTILAVSKPNFAYAESILKKWHNAGITTLEDVKKLESGFRTKITVPVTSKVAPVQQSVNKFNNFPQRSYNFDDSKDDLIIINQ</sequence>
<dbReference type="Gene3D" id="1.10.10.630">
    <property type="entry name" value="DnaD domain-like"/>
    <property type="match status" value="2"/>
</dbReference>
<dbReference type="Proteomes" id="UP000018300">
    <property type="component" value="Unassembled WGS sequence"/>
</dbReference>
<accession>R5L9E8</accession>
<dbReference type="InterPro" id="IPR053162">
    <property type="entry name" value="DnaD"/>
</dbReference>
<dbReference type="InterPro" id="IPR017019">
    <property type="entry name" value="DNA_replication_prd_bac"/>
</dbReference>
<dbReference type="Pfam" id="PF07261">
    <property type="entry name" value="DnaB_2"/>
    <property type="match status" value="2"/>
</dbReference>
<comment type="caution">
    <text evidence="3">The sequence shown here is derived from an EMBL/GenBank/DDBJ whole genome shotgun (WGS) entry which is preliminary data.</text>
</comment>
<dbReference type="NCBIfam" id="TIGR01446">
    <property type="entry name" value="DnaD_dom"/>
    <property type="match status" value="2"/>
</dbReference>
<dbReference type="InterPro" id="IPR006343">
    <property type="entry name" value="DnaB/C_C"/>
</dbReference>
<dbReference type="InterPro" id="IPR034829">
    <property type="entry name" value="DnaD-like_sf"/>
</dbReference>
<evidence type="ECO:0000313" key="4">
    <source>
        <dbReference type="Proteomes" id="UP000018300"/>
    </source>
</evidence>
<feature type="domain" description="DnaB/C C-terminal" evidence="2">
    <location>
        <begin position="234"/>
        <end position="298"/>
    </location>
</feature>
<feature type="domain" description="DnaB/C C-terminal" evidence="2">
    <location>
        <begin position="144"/>
        <end position="214"/>
    </location>
</feature>
<dbReference type="SUPFAM" id="SSF158499">
    <property type="entry name" value="DnaD domain-like"/>
    <property type="match status" value="2"/>
</dbReference>
<protein>
    <submittedName>
        <fullName evidence="3">Putative DNA replication protein DnaD</fullName>
    </submittedName>
</protein>
<comment type="similarity">
    <text evidence="1">Belongs to the DnaB/DnaD family.</text>
</comment>
<dbReference type="AlphaFoldDB" id="R5L9E8"/>
<evidence type="ECO:0000259" key="2">
    <source>
        <dbReference type="Pfam" id="PF07261"/>
    </source>
</evidence>
<dbReference type="PANTHER" id="PTHR37293">
    <property type="entry name" value="PHAGE REPLICATION PROTEIN-RELATED"/>
    <property type="match status" value="1"/>
</dbReference>
<dbReference type="PIRSF" id="PIRSF033722">
    <property type="entry name" value="DnaD_CA_C3587_prd"/>
    <property type="match status" value="1"/>
</dbReference>
<reference evidence="3" key="1">
    <citation type="submission" date="2012-11" db="EMBL/GenBank/DDBJ databases">
        <title>Dependencies among metagenomic species, viruses, plasmids and units of genetic variation.</title>
        <authorList>
            <person name="Nielsen H.B."/>
            <person name="Almeida M."/>
            <person name="Juncker A.S."/>
            <person name="Rasmussen S."/>
            <person name="Li J."/>
            <person name="Sunagawa S."/>
            <person name="Plichta D."/>
            <person name="Gautier L."/>
            <person name="Le Chatelier E."/>
            <person name="Peletier E."/>
            <person name="Bonde I."/>
            <person name="Nielsen T."/>
            <person name="Manichanh C."/>
            <person name="Arumugam M."/>
            <person name="Batto J."/>
            <person name="Santos M.B.Q.D."/>
            <person name="Blom N."/>
            <person name="Borruel N."/>
            <person name="Burgdorf K.S."/>
            <person name="Boumezbeur F."/>
            <person name="Casellas F."/>
            <person name="Dore J."/>
            <person name="Guarner F."/>
            <person name="Hansen T."/>
            <person name="Hildebrand F."/>
            <person name="Kaas R.S."/>
            <person name="Kennedy S."/>
            <person name="Kristiansen K."/>
            <person name="Kultima J.R."/>
            <person name="Leonard P."/>
            <person name="Levenez F."/>
            <person name="Lund O."/>
            <person name="Moumen B."/>
            <person name="Le Paslier D."/>
            <person name="Pons N."/>
            <person name="Pedersen O."/>
            <person name="Prifti E."/>
            <person name="Qin J."/>
            <person name="Raes J."/>
            <person name="Tap J."/>
            <person name="Tims S."/>
            <person name="Ussery D.W."/>
            <person name="Yamada T."/>
            <person name="MetaHit consortium"/>
            <person name="Renault P."/>
            <person name="Sicheritz-Ponten T."/>
            <person name="Bork P."/>
            <person name="Wang J."/>
            <person name="Brunak S."/>
            <person name="Ehrlich S.D."/>
        </authorList>
    </citation>
    <scope>NUCLEOTIDE SEQUENCE [LARGE SCALE GENOMIC DNA]</scope>
</reference>
<dbReference type="EMBL" id="CAYU010000017">
    <property type="protein sequence ID" value="CCY75758.1"/>
    <property type="molecule type" value="Genomic_DNA"/>
</dbReference>